<evidence type="ECO:0008006" key="4">
    <source>
        <dbReference type="Google" id="ProtNLM"/>
    </source>
</evidence>
<evidence type="ECO:0000313" key="3">
    <source>
        <dbReference type="Proteomes" id="UP001549320"/>
    </source>
</evidence>
<reference evidence="2 3" key="1">
    <citation type="submission" date="2024-06" db="EMBL/GenBank/DDBJ databases">
        <title>Sorghum-associated microbial communities from plants grown in Nebraska, USA.</title>
        <authorList>
            <person name="Schachtman D."/>
        </authorList>
    </citation>
    <scope>NUCLEOTIDE SEQUENCE [LARGE SCALE GENOMIC DNA]</scope>
    <source>
        <strain evidence="2 3">2709</strain>
    </source>
</reference>
<dbReference type="Proteomes" id="UP001549320">
    <property type="component" value="Unassembled WGS sequence"/>
</dbReference>
<evidence type="ECO:0000313" key="2">
    <source>
        <dbReference type="EMBL" id="MET4579151.1"/>
    </source>
</evidence>
<dbReference type="Gene3D" id="3.30.460.40">
    <property type="match status" value="1"/>
</dbReference>
<dbReference type="Pfam" id="PF14907">
    <property type="entry name" value="NTP_transf_5"/>
    <property type="match status" value="1"/>
</dbReference>
<sequence>MSISSRPGSEAPAQSQNLPSPGQEALLHACLGPAELFGQHWRIWRDAEDIEHLDESSNRLLPLLFKQAEKAGWVDHEMGRLRGIYRYQWCRNQMMLAELRRVVHALNLASTEVMLLKGAAMIQAYYEDPALRPMSDLDIMVRPDDFEKASQILRELGYTQRFSVDFAKIRSERLTHAIEFTRTIHGQTWEIDLHWTPLHRATWPGAEESFWQHARAVTFKGEACRTFDATHQLLHVCLHGALWNALPPMRWITDAMWILRKDDIDWARLMAHARALNGLQLLKNSLEYIHSRFDAPIPRPILKQLDELNPSRFERLEFSLLTSSSSDMRIDQLLMLGWFNHSRALHGMPLWQRVASFPNYLKTACKLSYWREAPGYVIRRILARG</sequence>
<proteinExistence type="predicted"/>
<protein>
    <recommendedName>
        <fullName evidence="4">Nucleotidyltransferase family protein</fullName>
    </recommendedName>
</protein>
<dbReference type="InterPro" id="IPR039498">
    <property type="entry name" value="NTP_transf_5"/>
</dbReference>
<comment type="caution">
    <text evidence="2">The sequence shown here is derived from an EMBL/GenBank/DDBJ whole genome shotgun (WGS) entry which is preliminary data.</text>
</comment>
<gene>
    <name evidence="2" type="ORF">ABIE13_004274</name>
</gene>
<evidence type="ECO:0000256" key="1">
    <source>
        <dbReference type="SAM" id="MobiDB-lite"/>
    </source>
</evidence>
<accession>A0ABV2QDP2</accession>
<dbReference type="RefSeq" id="WP_354446971.1">
    <property type="nucleotide sequence ID" value="NZ_JBEPSH010000008.1"/>
</dbReference>
<keyword evidence="3" id="KW-1185">Reference proteome</keyword>
<dbReference type="EMBL" id="JBEPSH010000008">
    <property type="protein sequence ID" value="MET4579151.1"/>
    <property type="molecule type" value="Genomic_DNA"/>
</dbReference>
<organism evidence="2 3">
    <name type="scientific">Ottowia thiooxydans</name>
    <dbReference type="NCBI Taxonomy" id="219182"/>
    <lineage>
        <taxon>Bacteria</taxon>
        <taxon>Pseudomonadati</taxon>
        <taxon>Pseudomonadota</taxon>
        <taxon>Betaproteobacteria</taxon>
        <taxon>Burkholderiales</taxon>
        <taxon>Comamonadaceae</taxon>
        <taxon>Ottowia</taxon>
    </lineage>
</organism>
<feature type="region of interest" description="Disordered" evidence="1">
    <location>
        <begin position="1"/>
        <end position="20"/>
    </location>
</feature>
<name>A0ABV2QDP2_9BURK</name>